<evidence type="ECO:0000256" key="7">
    <source>
        <dbReference type="ARBA" id="ARBA00023204"/>
    </source>
</evidence>
<dbReference type="EMBL" id="BAABUK010000013">
    <property type="protein sequence ID" value="GAA5812460.1"/>
    <property type="molecule type" value="Genomic_DNA"/>
</dbReference>
<dbReference type="Pfam" id="PF23096">
    <property type="entry name" value="HEAT_PSME4"/>
    <property type="match status" value="1"/>
</dbReference>
<name>A0ABP9Z024_9FUNG</name>
<protein>
    <recommendedName>
        <fullName evidence="14">Proteasome activator complex subunit 4</fullName>
    </recommendedName>
</protein>
<dbReference type="SUPFAM" id="SSF48371">
    <property type="entry name" value="ARM repeat"/>
    <property type="match status" value="2"/>
</dbReference>
<evidence type="ECO:0000256" key="6">
    <source>
        <dbReference type="ARBA" id="ARBA00022763"/>
    </source>
</evidence>
<dbReference type="PANTHER" id="PTHR32170">
    <property type="entry name" value="PROTEASOME ACTIVATOR COMPLEX SUBUNIT 4"/>
    <property type="match status" value="1"/>
</dbReference>
<accession>A0ABP9Z024</accession>
<evidence type="ECO:0000259" key="10">
    <source>
        <dbReference type="Pfam" id="PF16507"/>
    </source>
</evidence>
<comment type="subcellular location">
    <subcellularLocation>
        <location evidence="2">Cytoplasm</location>
    </subcellularLocation>
    <subcellularLocation>
        <location evidence="1">Nucleus speckle</location>
    </subcellularLocation>
</comment>
<dbReference type="InterPro" id="IPR055455">
    <property type="entry name" value="HEAT_PSME4"/>
</dbReference>
<evidence type="ECO:0000259" key="9">
    <source>
        <dbReference type="Pfam" id="PF11919"/>
    </source>
</evidence>
<evidence type="ECO:0000256" key="2">
    <source>
        <dbReference type="ARBA" id="ARBA00004496"/>
    </source>
</evidence>
<feature type="domain" description="Proteasome activator complex subunit 4 C-terminal" evidence="9">
    <location>
        <begin position="1788"/>
        <end position="1875"/>
    </location>
</feature>
<evidence type="ECO:0000256" key="8">
    <source>
        <dbReference type="ARBA" id="ARBA00023242"/>
    </source>
</evidence>
<dbReference type="InterPro" id="IPR011989">
    <property type="entry name" value="ARM-like"/>
</dbReference>
<comment type="similarity">
    <text evidence="3">Belongs to the BLM10 family.</text>
</comment>
<feature type="domain" description="Proteasome activator complex subunit 4-like HEAT repeat-like" evidence="11">
    <location>
        <begin position="1278"/>
        <end position="1491"/>
    </location>
</feature>
<sequence>MVPLSVLEDDSHHTMHYSQSLPYADLLDHEAEQWLNDICVNLALSVKAKDFTRGALAWVKRLSSYMDMKHAVPRETRAHLAKLLYEMIIMPGMEPALVELWSNNCIRLIRHRKRLGPEDLELEWRPLYEIIEKTLFPKARQRALISESKLLGAVLRLAGYAQRFFTGTATQEILEEFLPKFTTHSISEATRSQGYIALFLPIENQPHYTTRAQDYLPTIFSLWSIFTYSPTFDTQFVILVSLIAEFNMDQGNLDIGLFTKQQVKTVFTTLLRMVNLPVGSRSDGSSSVTGAAGGSTTGYGSQGIRVDTKAGSSLILRRRPERFKALARFVVYTIMPGEGNKSYTLDLLSDMIQATELYFHPSNHGNWSYFLTSFARHLASEFLKRWREEQEPDCKTPVERRLTVELRRQFVLILRPVTYLSMFGKDQYTVGASQFTLKFLSWLEPDLIFPGLLERIYPSLETLTETHRTSSALSILADISLPLFSRDHYAAGGKHLLPLLQLAIPGIDMNDPLKTISSLMFISTALMSTPIFDQTQVRDDYYPTEDYMEGTLSRETEDYLVKQTTGEFEEWLAKFMRRVFTIFENLPQENRKKQGNMEVGLTQMLLHTCDILFNQLSEPLYDLALKLIVEFVNDRVLPNAVRAVGQLCDAITTVNTKKAAKAFIPICITHIQMELEHGAASTAAHAAASNLILSDSTFHWYQNVLFNVVASLGPELLVYKQDVLDITHAMVNQCRSRRGMMWTGKLIRGVLITLLNIYPLDYRSLNPSQWQDKQFMQKNAHQVWGKPGDPANLEIQWHTPSEPEKDFALLFLKEFLNPSVEKLRELMTSESSSSNELCRHLAVLRNCLMGSATMVDDDGVPLPEQDQDEPVFPILQVGYAFSDLNDSRTQQAREIRKNVAELIHQLSSYFTSKKEDDVESIKILIKTARTFLSERGVEKSQFDHSKSGYSYAKNIGQTPGCKKQYPRNLLVRRAYNHHMLRLRQNVQGRIRTPLHDAILMDLLEFSLGSYAEIRKVSQMALSATARCFRDSKSLIMPVLLNALQPQAPPDRMKGALYLFTHKSIIMPCLRNWQFIPTFVMAICNAQHQDKLSIQELIRKVFLDYISHFNSFSFRVLVPKDTSSLVHAVAPSVPAGFEERAQSIESKVEERSKERVEAYYDLIEQLLDFLLNSRVHWRFAAMAANFIEVFLRSDVKPSKRLAAFANNAALSELPTMRRIGISATIQLLLYIKQRTLAGGNEDLLITRQIRNPLKVQVQVQGPNNSLMGKKLLQASYQTLTAENASSSLLVDNITLGWYVWPKEYTAYKVNTSDFLLQTIDADSSEAYQEFSNTFITEDYWVKICDYLSQEVNQKQEDRFNSSNARLFSSIFQTFGDLPLSCAKESIEKLCMATDQKNSQRAASEILAGLIRGTKHWSLAKLDLVWDWLTPLLRKLFCSITPDSLTYWESFVRFCAARRDPRRIQKLTDLILESELDPTSDAAFNESRKLLLVRALVITLQWRFEPLIQKVLPTWLNNIQHPYKQVREVIGVNINEVLQLEWIPSYPSVESLLVANAKTDGVGNVPTTLTPVQAERVEKVIAKLDMWLKEMNDNKTMPSGSSDYAHASKTVLCWLHEALSHWNLSGTLPYIVPFLQRIFAMQEVNDDQDLQIMATRVLNLTARVSYPPSMLPTMIDQFLTILTTSTSWHIRIRALPVLQVFFFKHLFVMSSQQLIRIMNVIGQMLLDTQIEVRQLASVTLGGLVRCSQRDAIQSLLTQFNAQMVIRIPKRKRDKVTGKNVEPVGFAEAVVQKHAGVLGISCLINAFPYEVPEWMPEILCELAECMSDPAAEIQATIRKTFSDFRRTHSDTWHEDMLKFNEDQLSLLSDMLISPSYYA</sequence>
<keyword evidence="7" id="KW-0234">DNA repair</keyword>
<reference evidence="12 13" key="1">
    <citation type="submission" date="2024-04" db="EMBL/GenBank/DDBJ databases">
        <title>genome sequences of Mucor flavus KT1a and Helicostylum pulchrum KT1b strains isolated from the surface of a dry-aged beef.</title>
        <authorList>
            <person name="Toyotome T."/>
            <person name="Hosono M."/>
            <person name="Torimaru M."/>
            <person name="Fukuda K."/>
            <person name="Mikami N."/>
        </authorList>
    </citation>
    <scope>NUCLEOTIDE SEQUENCE [LARGE SCALE GENOMIC DNA]</scope>
    <source>
        <strain evidence="12 13">KT1a</strain>
    </source>
</reference>
<organism evidence="12 13">
    <name type="scientific">Mucor flavus</name>
    <dbReference type="NCBI Taxonomy" id="439312"/>
    <lineage>
        <taxon>Eukaryota</taxon>
        <taxon>Fungi</taxon>
        <taxon>Fungi incertae sedis</taxon>
        <taxon>Mucoromycota</taxon>
        <taxon>Mucoromycotina</taxon>
        <taxon>Mucoromycetes</taxon>
        <taxon>Mucorales</taxon>
        <taxon>Mucorineae</taxon>
        <taxon>Mucoraceae</taxon>
        <taxon>Mucor</taxon>
    </lineage>
</organism>
<proteinExistence type="inferred from homology"/>
<dbReference type="InterPro" id="IPR016024">
    <property type="entry name" value="ARM-type_fold"/>
</dbReference>
<keyword evidence="4" id="KW-0963">Cytoplasm</keyword>
<keyword evidence="6" id="KW-0227">DNA damage</keyword>
<dbReference type="Pfam" id="PF16507">
    <property type="entry name" value="HEAT_PSME4_mid"/>
    <property type="match status" value="1"/>
</dbReference>
<evidence type="ECO:0000259" key="11">
    <source>
        <dbReference type="Pfam" id="PF23096"/>
    </source>
</evidence>
<evidence type="ECO:0008006" key="14">
    <source>
        <dbReference type="Google" id="ProtNLM"/>
    </source>
</evidence>
<dbReference type="InterPro" id="IPR021843">
    <property type="entry name" value="PSME4_C"/>
</dbReference>
<dbReference type="PANTHER" id="PTHR32170:SF3">
    <property type="entry name" value="PROTEASOME ACTIVATOR COMPLEX SUBUNIT 4"/>
    <property type="match status" value="1"/>
</dbReference>
<dbReference type="InterPro" id="IPR035309">
    <property type="entry name" value="PSME4"/>
</dbReference>
<evidence type="ECO:0000256" key="4">
    <source>
        <dbReference type="ARBA" id="ARBA00022490"/>
    </source>
</evidence>
<dbReference type="Pfam" id="PF11919">
    <property type="entry name" value="PSME4_C"/>
    <property type="match status" value="1"/>
</dbReference>
<dbReference type="Proteomes" id="UP001473302">
    <property type="component" value="Unassembled WGS sequence"/>
</dbReference>
<evidence type="ECO:0000256" key="3">
    <source>
        <dbReference type="ARBA" id="ARBA00005739"/>
    </source>
</evidence>
<keyword evidence="5" id="KW-0677">Repeat</keyword>
<gene>
    <name evidence="12" type="ORF">MFLAVUS_005916</name>
</gene>
<evidence type="ECO:0000313" key="12">
    <source>
        <dbReference type="EMBL" id="GAA5812460.1"/>
    </source>
</evidence>
<feature type="domain" description="Proteasome activator Blm10 middle HEAT repeats region" evidence="10">
    <location>
        <begin position="348"/>
        <end position="854"/>
    </location>
</feature>
<keyword evidence="8" id="KW-0539">Nucleus</keyword>
<dbReference type="Gene3D" id="1.25.10.10">
    <property type="entry name" value="Leucine-rich Repeat Variant"/>
    <property type="match status" value="1"/>
</dbReference>
<evidence type="ECO:0000256" key="5">
    <source>
        <dbReference type="ARBA" id="ARBA00022737"/>
    </source>
</evidence>
<comment type="caution">
    <text evidence="12">The sequence shown here is derived from an EMBL/GenBank/DDBJ whole genome shotgun (WGS) entry which is preliminary data.</text>
</comment>
<evidence type="ECO:0000313" key="13">
    <source>
        <dbReference type="Proteomes" id="UP001473302"/>
    </source>
</evidence>
<dbReference type="InterPro" id="IPR032430">
    <property type="entry name" value="Blm10_mid"/>
</dbReference>
<evidence type="ECO:0000256" key="1">
    <source>
        <dbReference type="ARBA" id="ARBA00004324"/>
    </source>
</evidence>
<keyword evidence="13" id="KW-1185">Reference proteome</keyword>